<reference evidence="8 9" key="1">
    <citation type="submission" date="2014-11" db="EMBL/GenBank/DDBJ databases">
        <authorList>
            <person name="Zhu J."/>
            <person name="Qi W."/>
            <person name="Song R."/>
        </authorList>
    </citation>
    <scope>NUCLEOTIDE SEQUENCE [LARGE SCALE GENOMIC DNA]</scope>
</reference>
<dbReference type="Proteomes" id="UP000041254">
    <property type="component" value="Unassembled WGS sequence"/>
</dbReference>
<feature type="region of interest" description="Disordered" evidence="5">
    <location>
        <begin position="324"/>
        <end position="351"/>
    </location>
</feature>
<proteinExistence type="predicted"/>
<dbReference type="InParanoid" id="A0A0G4G4W6"/>
<feature type="transmembrane region" description="Helical" evidence="6">
    <location>
        <begin position="482"/>
        <end position="502"/>
    </location>
</feature>
<feature type="transmembrane region" description="Helical" evidence="6">
    <location>
        <begin position="514"/>
        <end position="541"/>
    </location>
</feature>
<dbReference type="PANTHER" id="PTHR22950">
    <property type="entry name" value="AMINO ACID TRANSPORTER"/>
    <property type="match status" value="1"/>
</dbReference>
<dbReference type="EMBL" id="CDMY01000569">
    <property type="protein sequence ID" value="CEM23469.1"/>
    <property type="molecule type" value="Genomic_DNA"/>
</dbReference>
<feature type="transmembrane region" description="Helical" evidence="6">
    <location>
        <begin position="239"/>
        <end position="266"/>
    </location>
</feature>
<feature type="transmembrane region" description="Helical" evidence="6">
    <location>
        <begin position="167"/>
        <end position="188"/>
    </location>
</feature>
<keyword evidence="9" id="KW-1185">Reference proteome</keyword>
<feature type="transmembrane region" description="Helical" evidence="6">
    <location>
        <begin position="138"/>
        <end position="155"/>
    </location>
</feature>
<dbReference type="FunCoup" id="A0A0G4G4W6">
    <property type="interactions" value="2"/>
</dbReference>
<gene>
    <name evidence="8" type="ORF">Vbra_9686</name>
</gene>
<feature type="region of interest" description="Disordered" evidence="5">
    <location>
        <begin position="387"/>
        <end position="407"/>
    </location>
</feature>
<dbReference type="STRING" id="1169540.A0A0G4G4W6"/>
<keyword evidence="2 6" id="KW-0812">Transmembrane</keyword>
<dbReference type="AlphaFoldDB" id="A0A0G4G4W6"/>
<feature type="domain" description="Amino acid transporter transmembrane" evidence="7">
    <location>
        <begin position="20"/>
        <end position="531"/>
    </location>
</feature>
<evidence type="ECO:0000256" key="1">
    <source>
        <dbReference type="ARBA" id="ARBA00004141"/>
    </source>
</evidence>
<feature type="transmembrane region" description="Helical" evidence="6">
    <location>
        <begin position="21"/>
        <end position="44"/>
    </location>
</feature>
<feature type="transmembrane region" description="Helical" evidence="6">
    <location>
        <begin position="456"/>
        <end position="476"/>
    </location>
</feature>
<feature type="transmembrane region" description="Helical" evidence="6">
    <location>
        <begin position="98"/>
        <end position="118"/>
    </location>
</feature>
<feature type="transmembrane region" description="Helical" evidence="6">
    <location>
        <begin position="286"/>
        <end position="310"/>
    </location>
</feature>
<evidence type="ECO:0000256" key="4">
    <source>
        <dbReference type="ARBA" id="ARBA00023136"/>
    </source>
</evidence>
<comment type="subcellular location">
    <subcellularLocation>
        <location evidence="1">Membrane</location>
        <topology evidence="1">Multi-pass membrane protein</topology>
    </subcellularLocation>
</comment>
<dbReference type="GO" id="GO:0015179">
    <property type="term" value="F:L-amino acid transmembrane transporter activity"/>
    <property type="evidence" value="ECO:0007669"/>
    <property type="project" value="TreeGrafter"/>
</dbReference>
<dbReference type="Pfam" id="PF01490">
    <property type="entry name" value="Aa_trans"/>
    <property type="match status" value="1"/>
</dbReference>
<evidence type="ECO:0000313" key="8">
    <source>
        <dbReference type="EMBL" id="CEM23469.1"/>
    </source>
</evidence>
<evidence type="ECO:0000256" key="3">
    <source>
        <dbReference type="ARBA" id="ARBA00022989"/>
    </source>
</evidence>
<keyword evidence="3 6" id="KW-1133">Transmembrane helix</keyword>
<dbReference type="OMA" id="CPIGREL"/>
<feature type="compositionally biased region" description="Low complexity" evidence="5">
    <location>
        <begin position="391"/>
        <end position="407"/>
    </location>
</feature>
<protein>
    <recommendedName>
        <fullName evidence="7">Amino acid transporter transmembrane domain-containing protein</fullName>
    </recommendedName>
</protein>
<organism evidence="8 9">
    <name type="scientific">Vitrella brassicaformis (strain CCMP3155)</name>
    <dbReference type="NCBI Taxonomy" id="1169540"/>
    <lineage>
        <taxon>Eukaryota</taxon>
        <taxon>Sar</taxon>
        <taxon>Alveolata</taxon>
        <taxon>Colpodellida</taxon>
        <taxon>Vitrellaceae</taxon>
        <taxon>Vitrella</taxon>
    </lineage>
</organism>
<dbReference type="VEuPathDB" id="CryptoDB:Vbra_9686"/>
<evidence type="ECO:0000259" key="7">
    <source>
        <dbReference type="Pfam" id="PF01490"/>
    </source>
</evidence>
<keyword evidence="4 6" id="KW-0472">Membrane</keyword>
<evidence type="ECO:0000256" key="6">
    <source>
        <dbReference type="SAM" id="Phobius"/>
    </source>
</evidence>
<dbReference type="InterPro" id="IPR013057">
    <property type="entry name" value="AA_transpt_TM"/>
</dbReference>
<dbReference type="GO" id="GO:0016020">
    <property type="term" value="C:membrane"/>
    <property type="evidence" value="ECO:0007669"/>
    <property type="project" value="UniProtKB-SubCell"/>
</dbReference>
<feature type="transmembrane region" description="Helical" evidence="6">
    <location>
        <begin position="50"/>
        <end position="77"/>
    </location>
</feature>
<dbReference type="OrthoDB" id="438545at2759"/>
<evidence type="ECO:0000256" key="5">
    <source>
        <dbReference type="SAM" id="MobiDB-lite"/>
    </source>
</evidence>
<feature type="compositionally biased region" description="Low complexity" evidence="5">
    <location>
        <begin position="324"/>
        <end position="335"/>
    </location>
</feature>
<dbReference type="PhylomeDB" id="A0A0G4G4W6"/>
<evidence type="ECO:0000256" key="2">
    <source>
        <dbReference type="ARBA" id="ARBA00022692"/>
    </source>
</evidence>
<evidence type="ECO:0000313" key="9">
    <source>
        <dbReference type="Proteomes" id="UP000041254"/>
    </source>
</evidence>
<accession>A0A0G4G4W6</accession>
<sequence>MDGCMHLSLIQRALHFEAGTLKGSVFTLVCSALGTGVLTLPYAFSQLGWVLGSVLLVVSGAVASLTIFILMGAIRVTGSLTYSKMMGKAMNSHRWERVTDGIIVFYVIGCCISYFVFLGDFTPRILEAIPCPEIFRDRTLLLTLSLILIWPLSCVKRLSALRHIALLPIFSIIITSIVVIVQAPHLIHEAFKTGMRPEAFSLSWNSPKAVNIFLFAYMAHVNVVPVAEEIFEREPNTSLLACFKLGVTACLIEFALYAPLAFVGYLSWLGLTRQNFTTNYSATDPAFFLCRILLSISMVVAVPINVFAAAKSCVSLARHLWGRSGVESPSSVSSNGERERENGLESMDGEENNKNKRIAMTLHVSGDSEMDGVSSSYPIARDRTSPMPVPATAASANPNTSTTSNHNGSYSAPLVPVVVSSGLRPPHLDVEQPTITQSSSVTSIPEVPTSVFDRTWFRVFVVSICVLSSYVVALLTSRVADIIGVVGGIFATSFMVSFPAIVYYQEFYHVHPPWLYWTIIIALAAFAMVGYVSTTVIVLQWTGVCCTVTH</sequence>
<name>A0A0G4G4W6_VITBC</name>